<gene>
    <name evidence="1" type="ORF">A6A05_11870</name>
</gene>
<comment type="caution">
    <text evidence="1">The sequence shown here is derived from an EMBL/GenBank/DDBJ whole genome shotgun (WGS) entry which is preliminary data.</text>
</comment>
<dbReference type="EMBL" id="LWQU01000136">
    <property type="protein sequence ID" value="OAN50696.1"/>
    <property type="molecule type" value="Genomic_DNA"/>
</dbReference>
<accession>A0A178MPQ8</accession>
<name>A0A178MPQ8_9PROT</name>
<organism evidence="1 2">
    <name type="scientific">Magnetospirillum moscoviense</name>
    <dbReference type="NCBI Taxonomy" id="1437059"/>
    <lineage>
        <taxon>Bacteria</taxon>
        <taxon>Pseudomonadati</taxon>
        <taxon>Pseudomonadota</taxon>
        <taxon>Alphaproteobacteria</taxon>
        <taxon>Rhodospirillales</taxon>
        <taxon>Rhodospirillaceae</taxon>
        <taxon>Magnetospirillum</taxon>
    </lineage>
</organism>
<dbReference type="STRING" id="1437059.A6A05_11870"/>
<sequence length="333" mass="31801">MGKNAGATILPLLAIGGLAIATGGFGLAGAAAAEGMAGGMAAAEGLAGTLTVADTALLATETMTVADTALLAGETMTVADSAALAGQTMAGASSAAPLTAGIGTTAPGAFVSGSELAALGAPQGMLASTAPAAVSTAPAAIGTTAPTATVATMGPTSAAAPGMMPVVPAAPSSSLFPSLIGGSGSGALLTYGEAAGLGVSAASSAMQASNAQASAEAQQAALEQQRLATELDAETRARDNEDNLRGVLAAQSVMFGARGASQGGQTAARLVASAVGDANDQGDVIAAEELAMRADNGLRRAALRRSAKGELFGSGLQFGRDAWSVLSGRRAIG</sequence>
<dbReference type="AlphaFoldDB" id="A0A178MPQ8"/>
<proteinExistence type="predicted"/>
<evidence type="ECO:0000313" key="2">
    <source>
        <dbReference type="Proteomes" id="UP000078543"/>
    </source>
</evidence>
<keyword evidence="2" id="KW-1185">Reference proteome</keyword>
<reference evidence="1 2" key="1">
    <citation type="submission" date="2016-04" db="EMBL/GenBank/DDBJ databases">
        <title>Draft genome sequence of freshwater magnetotactic bacteria Magnetospirillum marisnigri SP-1 and Magnetospirillum moscoviense BB-1.</title>
        <authorList>
            <person name="Koziaeva V."/>
            <person name="Dziuba M.V."/>
            <person name="Ivanov T.M."/>
            <person name="Kuznetsov B."/>
            <person name="Grouzdev D.S."/>
        </authorList>
    </citation>
    <scope>NUCLEOTIDE SEQUENCE [LARGE SCALE GENOMIC DNA]</scope>
    <source>
        <strain evidence="1 2">BB-1</strain>
    </source>
</reference>
<dbReference type="Proteomes" id="UP000078543">
    <property type="component" value="Unassembled WGS sequence"/>
</dbReference>
<dbReference type="RefSeq" id="WP_068500063.1">
    <property type="nucleotide sequence ID" value="NZ_LWQU01000136.1"/>
</dbReference>
<evidence type="ECO:0000313" key="1">
    <source>
        <dbReference type="EMBL" id="OAN50696.1"/>
    </source>
</evidence>
<protein>
    <submittedName>
        <fullName evidence="1">Uncharacterized protein</fullName>
    </submittedName>
</protein>